<dbReference type="Pfam" id="PF24842">
    <property type="entry name" value="UFD1_N2"/>
    <property type="match status" value="1"/>
</dbReference>
<dbReference type="OrthoDB" id="193703at2759"/>
<dbReference type="PANTHER" id="PTHR12555:SF15">
    <property type="entry name" value="FUSION DEGRADATION PROTEIN (UFD1), PUTATIVE (AFU_ORTHOLOGUE AFUA_4G04640)-RELATED"/>
    <property type="match status" value="1"/>
</dbReference>
<dbReference type="Pfam" id="PF24503">
    <property type="entry name" value="DUF7590"/>
    <property type="match status" value="1"/>
</dbReference>
<dbReference type="GO" id="GO:0006511">
    <property type="term" value="P:ubiquitin-dependent protein catabolic process"/>
    <property type="evidence" value="ECO:0007669"/>
    <property type="project" value="InterPro"/>
</dbReference>
<reference evidence="7" key="3">
    <citation type="submission" date="2025-08" db="UniProtKB">
        <authorList>
            <consortium name="RefSeq"/>
        </authorList>
    </citation>
    <scope>IDENTIFICATION</scope>
    <source>
        <strain evidence="7">CBS 342.82</strain>
    </source>
</reference>
<dbReference type="Pfam" id="PF23580">
    <property type="entry name" value="Znf_XAF1_N"/>
    <property type="match status" value="1"/>
</dbReference>
<sequence>MSNTPALEWSSQVRVANPSSLSQPLSGDKITLPPSALEQLLSASTKWAAESARRDLPAYDPFNSATHFAYRQAESQYEDQRQQLPHPLTFRLVNAENGRVVYAGIREFSAAEGEVALSPFLREALEIRADSMSHGEIATLADDEALADVSQADPRPQITIHARQLPKGTFVKLRPLAAGYDVDDWKALLEQHLRKNYTTLTNGEILIVPGSHGTGGKKEEFRFLVDGFKPEVDAICVVDTDLEVDIEALNEEQARETLRRIAAKTALAPGTEQGSTIGGDLDLFKAQQGRVLPGEYVDYILPSWNRTLPIEIELEAQGETESLGLLVSPLSPSQRSKPRIDAFVLAELDSRPRKRIRLEPGAIQIEDAEAMFVTVFAFGDSQITSEDAAPAASTDNAPILFSLRASHPDAISADGTAPDEAAERIAAGEVRCKNCGHWVPQARLPLHEATCYRNNILCPKGCGQVFQKRSVEYERHWHCAHDLSYGNAPESLHHHNFKFLRKVIQIFPTPKRCLRASLLTSLPMVHEQPSATYVTNSFVCATWLLILKIMTTIDAHVLRRGPAAISSAVARWTFALLQATRVQVSVRARVQATTLGSARRVSDHYTSACMILKARHYVDELNEDTLHSY</sequence>
<evidence type="ECO:0000259" key="4">
    <source>
        <dbReference type="Pfam" id="PF24503"/>
    </source>
</evidence>
<dbReference type="GO" id="GO:0036503">
    <property type="term" value="P:ERAD pathway"/>
    <property type="evidence" value="ECO:0007669"/>
    <property type="project" value="TreeGrafter"/>
</dbReference>
<evidence type="ECO:0000259" key="3">
    <source>
        <dbReference type="Pfam" id="PF03152"/>
    </source>
</evidence>
<dbReference type="InterPro" id="IPR055418">
    <property type="entry name" value="UFD1_N2"/>
</dbReference>
<proteinExistence type="inferred from homology"/>
<dbReference type="GO" id="GO:0031593">
    <property type="term" value="F:polyubiquitin modification-dependent protein binding"/>
    <property type="evidence" value="ECO:0007669"/>
    <property type="project" value="TreeGrafter"/>
</dbReference>
<evidence type="ECO:0000259" key="5">
    <source>
        <dbReference type="Pfam" id="PF24842"/>
    </source>
</evidence>
<keyword evidence="2" id="KW-0833">Ubl conjugation pathway</keyword>
<dbReference type="Gene3D" id="3.10.330.10">
    <property type="match status" value="1"/>
</dbReference>
<dbReference type="PANTHER" id="PTHR12555">
    <property type="entry name" value="UBIQUITIN FUSION DEGRADATON PROTEIN 1"/>
    <property type="match status" value="1"/>
</dbReference>
<reference evidence="7" key="1">
    <citation type="submission" date="2020-01" db="EMBL/GenBank/DDBJ databases">
        <authorList>
            <consortium name="DOE Joint Genome Institute"/>
            <person name="Haridas S."/>
            <person name="Albert R."/>
            <person name="Binder M."/>
            <person name="Bloem J."/>
            <person name="Labutti K."/>
            <person name="Salamov A."/>
            <person name="Andreopoulos B."/>
            <person name="Baker S.E."/>
            <person name="Barry K."/>
            <person name="Bills G."/>
            <person name="Bluhm B.H."/>
            <person name="Cannon C."/>
            <person name="Castanera R."/>
            <person name="Culley D.E."/>
            <person name="Daum C."/>
            <person name="Ezra D."/>
            <person name="Gonzalez J.B."/>
            <person name="Henrissat B."/>
            <person name="Kuo A."/>
            <person name="Liang C."/>
            <person name="Lipzen A."/>
            <person name="Lutzoni F."/>
            <person name="Magnuson J."/>
            <person name="Mondo S."/>
            <person name="Nolan M."/>
            <person name="Ohm R."/>
            <person name="Pangilinan J."/>
            <person name="Park H.-J."/>
            <person name="Ramirez L."/>
            <person name="Alfaro M."/>
            <person name="Sun H."/>
            <person name="Tritt A."/>
            <person name="Yoshinaga Y."/>
            <person name="Zwiers L.-H."/>
            <person name="Turgeon B.G."/>
            <person name="Goodwin S.B."/>
            <person name="Spatafora J.W."/>
            <person name="Crous P.W."/>
            <person name="Grigoriev I.V."/>
        </authorList>
    </citation>
    <scope>NUCLEOTIDE SEQUENCE</scope>
    <source>
        <strain evidence="7">CBS 342.82</strain>
    </source>
</reference>
<dbReference type="AlphaFoldDB" id="A0A6J3MFG2"/>
<evidence type="ECO:0000313" key="7">
    <source>
        <dbReference type="RefSeq" id="XP_033463751.1"/>
    </source>
</evidence>
<dbReference type="Gene3D" id="3.30.40.10">
    <property type="entry name" value="Zinc/RING finger domain, C3HC4 (zinc finger)"/>
    <property type="match status" value="1"/>
</dbReference>
<dbReference type="GO" id="GO:0034098">
    <property type="term" value="C:VCP-NPL4-UFD1 AAA ATPase complex"/>
    <property type="evidence" value="ECO:0007669"/>
    <property type="project" value="TreeGrafter"/>
</dbReference>
<feature type="domain" description="Ubiquitin fusion degradation protein UFD1 N-terminal subdomain 2" evidence="5">
    <location>
        <begin position="167"/>
        <end position="248"/>
    </location>
</feature>
<dbReference type="Pfam" id="PF03152">
    <property type="entry name" value="UFD1_N1"/>
    <property type="match status" value="1"/>
</dbReference>
<dbReference type="Proteomes" id="UP000504637">
    <property type="component" value="Unplaced"/>
</dbReference>
<protein>
    <recommendedName>
        <fullName evidence="8">Ubiquitin fusion degradation protein</fullName>
    </recommendedName>
</protein>
<feature type="domain" description="Ubiquitin fusion degradation protein UFD1 N-terminal subdomain 1" evidence="3">
    <location>
        <begin position="81"/>
        <end position="132"/>
    </location>
</feature>
<dbReference type="InterPro" id="IPR042299">
    <property type="entry name" value="Ufd1-like_Nn"/>
</dbReference>
<dbReference type="InterPro" id="IPR013083">
    <property type="entry name" value="Znf_RING/FYVE/PHD"/>
</dbReference>
<evidence type="ECO:0000256" key="1">
    <source>
        <dbReference type="ARBA" id="ARBA00006043"/>
    </source>
</evidence>
<dbReference type="Gene3D" id="2.40.40.50">
    <property type="entry name" value="Ubiquitin fusion degradation protein UFD1, N-terminal domain"/>
    <property type="match status" value="1"/>
</dbReference>
<gene>
    <name evidence="7" type="ORF">K489DRAFT_123446</name>
</gene>
<evidence type="ECO:0000256" key="2">
    <source>
        <dbReference type="ARBA" id="ARBA00022786"/>
    </source>
</evidence>
<comment type="similarity">
    <text evidence="1">Belongs to the UFD1 family.</text>
</comment>
<dbReference type="InterPro" id="IPR055417">
    <property type="entry name" value="UFD1_N1"/>
</dbReference>
<evidence type="ECO:0008006" key="8">
    <source>
        <dbReference type="Google" id="ProtNLM"/>
    </source>
</evidence>
<keyword evidence="6" id="KW-1185">Reference proteome</keyword>
<accession>A0A6J3MFG2</accession>
<dbReference type="InterPro" id="IPR056012">
    <property type="entry name" value="DUF7590"/>
</dbReference>
<dbReference type="RefSeq" id="XP_033463751.1">
    <property type="nucleotide sequence ID" value="XM_033598986.1"/>
</dbReference>
<dbReference type="GeneID" id="54356785"/>
<evidence type="ECO:0000313" key="6">
    <source>
        <dbReference type="Proteomes" id="UP000504637"/>
    </source>
</evidence>
<feature type="domain" description="DUF7590" evidence="4">
    <location>
        <begin position="274"/>
        <end position="407"/>
    </location>
</feature>
<name>A0A6J3MFG2_9PEZI</name>
<dbReference type="InterPro" id="IPR004854">
    <property type="entry name" value="Ufd1-like"/>
</dbReference>
<reference evidence="7" key="2">
    <citation type="submission" date="2020-04" db="EMBL/GenBank/DDBJ databases">
        <authorList>
            <consortium name="NCBI Genome Project"/>
        </authorList>
    </citation>
    <scope>NUCLEOTIDE SEQUENCE</scope>
    <source>
        <strain evidence="7">CBS 342.82</strain>
    </source>
</reference>
<organism evidence="7">
    <name type="scientific">Dissoconium aciculare CBS 342.82</name>
    <dbReference type="NCBI Taxonomy" id="1314786"/>
    <lineage>
        <taxon>Eukaryota</taxon>
        <taxon>Fungi</taxon>
        <taxon>Dikarya</taxon>
        <taxon>Ascomycota</taxon>
        <taxon>Pezizomycotina</taxon>
        <taxon>Dothideomycetes</taxon>
        <taxon>Dothideomycetidae</taxon>
        <taxon>Mycosphaerellales</taxon>
        <taxon>Dissoconiaceae</taxon>
        <taxon>Dissoconium</taxon>
    </lineage>
</organism>